<reference evidence="4" key="1">
    <citation type="journal article" date="2019" name="Int. J. Syst. Evol. Microbiol.">
        <title>The Global Catalogue of Microorganisms (GCM) 10K type strain sequencing project: providing services to taxonomists for standard genome sequencing and annotation.</title>
        <authorList>
            <consortium name="The Broad Institute Genomics Platform"/>
            <consortium name="The Broad Institute Genome Sequencing Center for Infectious Disease"/>
            <person name="Wu L."/>
            <person name="Ma J."/>
        </authorList>
    </citation>
    <scope>NUCLEOTIDE SEQUENCE [LARGE SCALE GENOMIC DNA]</scope>
    <source>
        <strain evidence="4">JCM 14902</strain>
    </source>
</reference>
<dbReference type="Proteomes" id="UP001500326">
    <property type="component" value="Unassembled WGS sequence"/>
</dbReference>
<protein>
    <recommendedName>
        <fullName evidence="2">Capsule synthesis protein CapA domain-containing protein</fullName>
    </recommendedName>
</protein>
<name>A0ABP5EHU9_9MICO</name>
<sequence>MHESTEALTVVVVGDIGPDRPDARELFNLNRSVLQEADLSIGQLELILSPLGERLPQVRHTARAKAEDAEALREAGLDVITFAGNHTLDFGTSAMLDTVRILEAQGLAVAGVGIDLPSAIEPVLIERRGRRIAVFSFASVMPQDYWATDRRAGCAPARAFTFYEQIEHDQPGTPSRVHTFPHREDLRQAVEAVRAARAATDVVLVAMHWGIHFIPAVIADYQRDYAHALIDAGADAILGHHPHILKGVEIYDGRPIFYSLGNFGMDTPITPEHVASKGFQEIQALNPTWVPNFEHRFNFPPDSRKTIFAKLTFSSAGELSVRAIPAWINDDSQAEILHAGDPRLNEVVDYLAAISREVDLETDYRIDGDEILIESGS</sequence>
<dbReference type="Pfam" id="PF09587">
    <property type="entry name" value="PGA_cap"/>
    <property type="match status" value="1"/>
</dbReference>
<feature type="domain" description="Capsule synthesis protein CapA" evidence="2">
    <location>
        <begin position="9"/>
        <end position="267"/>
    </location>
</feature>
<dbReference type="InterPro" id="IPR052169">
    <property type="entry name" value="CW_Biosynth-Accessory"/>
</dbReference>
<evidence type="ECO:0000313" key="4">
    <source>
        <dbReference type="Proteomes" id="UP001500326"/>
    </source>
</evidence>
<comment type="similarity">
    <text evidence="1">Belongs to the CapA family.</text>
</comment>
<proteinExistence type="inferred from homology"/>
<evidence type="ECO:0000259" key="2">
    <source>
        <dbReference type="SMART" id="SM00854"/>
    </source>
</evidence>
<dbReference type="RefSeq" id="WP_344067241.1">
    <property type="nucleotide sequence ID" value="NZ_BAAAOH010000001.1"/>
</dbReference>
<dbReference type="InterPro" id="IPR019079">
    <property type="entry name" value="Capsule_synth_CapA"/>
</dbReference>
<dbReference type="Gene3D" id="3.60.21.10">
    <property type="match status" value="1"/>
</dbReference>
<dbReference type="InterPro" id="IPR029052">
    <property type="entry name" value="Metallo-depent_PP-like"/>
</dbReference>
<dbReference type="CDD" id="cd07381">
    <property type="entry name" value="MPP_CapA"/>
    <property type="match status" value="1"/>
</dbReference>
<organism evidence="3 4">
    <name type="scientific">Microbacterium pumilum</name>
    <dbReference type="NCBI Taxonomy" id="344165"/>
    <lineage>
        <taxon>Bacteria</taxon>
        <taxon>Bacillati</taxon>
        <taxon>Actinomycetota</taxon>
        <taxon>Actinomycetes</taxon>
        <taxon>Micrococcales</taxon>
        <taxon>Microbacteriaceae</taxon>
        <taxon>Microbacterium</taxon>
    </lineage>
</organism>
<evidence type="ECO:0000313" key="3">
    <source>
        <dbReference type="EMBL" id="GAA1996914.1"/>
    </source>
</evidence>
<dbReference type="SMART" id="SM00854">
    <property type="entry name" value="PGA_cap"/>
    <property type="match status" value="1"/>
</dbReference>
<dbReference type="EMBL" id="BAAAOH010000001">
    <property type="protein sequence ID" value="GAA1996914.1"/>
    <property type="molecule type" value="Genomic_DNA"/>
</dbReference>
<comment type="caution">
    <text evidence="3">The sequence shown here is derived from an EMBL/GenBank/DDBJ whole genome shotgun (WGS) entry which is preliminary data.</text>
</comment>
<accession>A0ABP5EHU9</accession>
<keyword evidence="4" id="KW-1185">Reference proteome</keyword>
<gene>
    <name evidence="3" type="ORF">GCM10009777_37410</name>
</gene>
<dbReference type="SUPFAM" id="SSF56300">
    <property type="entry name" value="Metallo-dependent phosphatases"/>
    <property type="match status" value="1"/>
</dbReference>
<dbReference type="PANTHER" id="PTHR33393:SF13">
    <property type="entry name" value="PGA BIOSYNTHESIS PROTEIN CAPA"/>
    <property type="match status" value="1"/>
</dbReference>
<dbReference type="PANTHER" id="PTHR33393">
    <property type="entry name" value="POLYGLUTAMINE SYNTHESIS ACCESSORY PROTEIN RV0574C-RELATED"/>
    <property type="match status" value="1"/>
</dbReference>
<evidence type="ECO:0000256" key="1">
    <source>
        <dbReference type="ARBA" id="ARBA00005662"/>
    </source>
</evidence>